<evidence type="ECO:0000313" key="6">
    <source>
        <dbReference type="Proteomes" id="UP000245921"/>
    </source>
</evidence>
<accession>A0AA45C554</accession>
<feature type="domain" description="HTH marR-type" evidence="4">
    <location>
        <begin position="4"/>
        <end position="139"/>
    </location>
</feature>
<dbReference type="Gene3D" id="1.10.10.10">
    <property type="entry name" value="Winged helix-like DNA-binding domain superfamily/Winged helix DNA-binding domain"/>
    <property type="match status" value="1"/>
</dbReference>
<comment type="caution">
    <text evidence="5">The sequence shown here is derived from an EMBL/GenBank/DDBJ whole genome shotgun (WGS) entry which is preliminary data.</text>
</comment>
<dbReference type="PANTHER" id="PTHR42756:SF1">
    <property type="entry name" value="TRANSCRIPTIONAL REPRESSOR OF EMRAB OPERON"/>
    <property type="match status" value="1"/>
</dbReference>
<dbReference type="InterPro" id="IPR000835">
    <property type="entry name" value="HTH_MarR-typ"/>
</dbReference>
<dbReference type="GO" id="GO:0003700">
    <property type="term" value="F:DNA-binding transcription factor activity"/>
    <property type="evidence" value="ECO:0007669"/>
    <property type="project" value="InterPro"/>
</dbReference>
<dbReference type="AlphaFoldDB" id="A0AA45C554"/>
<evidence type="ECO:0000259" key="4">
    <source>
        <dbReference type="PROSITE" id="PS50995"/>
    </source>
</evidence>
<organism evidence="5 6">
    <name type="scientific">Oceanotoga teriensis</name>
    <dbReference type="NCBI Taxonomy" id="515440"/>
    <lineage>
        <taxon>Bacteria</taxon>
        <taxon>Thermotogati</taxon>
        <taxon>Thermotogota</taxon>
        <taxon>Thermotogae</taxon>
        <taxon>Petrotogales</taxon>
        <taxon>Petrotogaceae</taxon>
        <taxon>Oceanotoga</taxon>
    </lineage>
</organism>
<dbReference type="PANTHER" id="PTHR42756">
    <property type="entry name" value="TRANSCRIPTIONAL REGULATOR, MARR"/>
    <property type="match status" value="1"/>
</dbReference>
<reference evidence="5 6" key="1">
    <citation type="submission" date="2018-05" db="EMBL/GenBank/DDBJ databases">
        <title>Genomic Encyclopedia of Type Strains, Phase IV (KMG-IV): sequencing the most valuable type-strain genomes for metagenomic binning, comparative biology and taxonomic classification.</title>
        <authorList>
            <person name="Goeker M."/>
        </authorList>
    </citation>
    <scope>NUCLEOTIDE SEQUENCE [LARGE SCALE GENOMIC DNA]</scope>
    <source>
        <strain evidence="5 6">DSM 24906</strain>
    </source>
</reference>
<dbReference type="EMBL" id="QGGI01000021">
    <property type="protein sequence ID" value="PWJ87907.1"/>
    <property type="molecule type" value="Genomic_DNA"/>
</dbReference>
<evidence type="ECO:0000256" key="3">
    <source>
        <dbReference type="ARBA" id="ARBA00023163"/>
    </source>
</evidence>
<dbReference type="Pfam" id="PF01047">
    <property type="entry name" value="MarR"/>
    <property type="match status" value="1"/>
</dbReference>
<dbReference type="Proteomes" id="UP000245921">
    <property type="component" value="Unassembled WGS sequence"/>
</dbReference>
<evidence type="ECO:0000256" key="2">
    <source>
        <dbReference type="ARBA" id="ARBA00023125"/>
    </source>
</evidence>
<protein>
    <submittedName>
        <fullName evidence="5">MarR family transcriptional regulator</fullName>
    </submittedName>
</protein>
<dbReference type="CDD" id="cd00090">
    <property type="entry name" value="HTH_ARSR"/>
    <property type="match status" value="1"/>
</dbReference>
<evidence type="ECO:0000313" key="5">
    <source>
        <dbReference type="EMBL" id="PWJ87907.1"/>
    </source>
</evidence>
<proteinExistence type="predicted"/>
<dbReference type="InterPro" id="IPR036390">
    <property type="entry name" value="WH_DNA-bd_sf"/>
</dbReference>
<dbReference type="InterPro" id="IPR036388">
    <property type="entry name" value="WH-like_DNA-bd_sf"/>
</dbReference>
<keyword evidence="1" id="KW-0805">Transcription regulation</keyword>
<dbReference type="SMART" id="SM00347">
    <property type="entry name" value="HTH_MARR"/>
    <property type="match status" value="1"/>
</dbReference>
<keyword evidence="2" id="KW-0238">DNA-binding</keyword>
<gene>
    <name evidence="5" type="ORF">C7380_12137</name>
</gene>
<dbReference type="InterPro" id="IPR011991">
    <property type="entry name" value="ArsR-like_HTH"/>
</dbReference>
<name>A0AA45C554_9BACT</name>
<dbReference type="RefSeq" id="WP_109606126.1">
    <property type="nucleotide sequence ID" value="NZ_JAMHJO010000005.1"/>
</dbReference>
<keyword evidence="6" id="KW-1185">Reference proteome</keyword>
<dbReference type="PRINTS" id="PR00598">
    <property type="entry name" value="HTHMARR"/>
</dbReference>
<sequence length="150" mass="17807">MDEKSKGILILKQMKRIMDLFHKNMKNEFEEINLTRPQGMLIGYLFQKGECKISDLSEYMELSNSTVSGIVDRLEKQKIVERNRDEKDRRVVKVSITEDFKKNSNTHYKKIEGRFSEIFENVEEKDLKFILKGLKKLEKIIEINTEESKE</sequence>
<evidence type="ECO:0000256" key="1">
    <source>
        <dbReference type="ARBA" id="ARBA00023015"/>
    </source>
</evidence>
<keyword evidence="3" id="KW-0804">Transcription</keyword>
<dbReference type="PROSITE" id="PS50995">
    <property type="entry name" value="HTH_MARR_2"/>
    <property type="match status" value="1"/>
</dbReference>
<dbReference type="SUPFAM" id="SSF46785">
    <property type="entry name" value="Winged helix' DNA-binding domain"/>
    <property type="match status" value="1"/>
</dbReference>
<dbReference type="GO" id="GO:0003677">
    <property type="term" value="F:DNA binding"/>
    <property type="evidence" value="ECO:0007669"/>
    <property type="project" value="UniProtKB-KW"/>
</dbReference>